<name>A0A162YRN7_DIDRA</name>
<proteinExistence type="predicted"/>
<evidence type="ECO:0000256" key="1">
    <source>
        <dbReference type="SAM" id="Phobius"/>
    </source>
</evidence>
<comment type="caution">
    <text evidence="2">The sequence shown here is derived from an EMBL/GenBank/DDBJ whole genome shotgun (WGS) entry which is preliminary data.</text>
</comment>
<organism evidence="2 3">
    <name type="scientific">Didymella rabiei</name>
    <name type="common">Chickpea ascochyta blight fungus</name>
    <name type="synonym">Mycosphaerella rabiei</name>
    <dbReference type="NCBI Taxonomy" id="5454"/>
    <lineage>
        <taxon>Eukaryota</taxon>
        <taxon>Fungi</taxon>
        <taxon>Dikarya</taxon>
        <taxon>Ascomycota</taxon>
        <taxon>Pezizomycotina</taxon>
        <taxon>Dothideomycetes</taxon>
        <taxon>Pleosporomycetidae</taxon>
        <taxon>Pleosporales</taxon>
        <taxon>Pleosporineae</taxon>
        <taxon>Didymellaceae</taxon>
        <taxon>Ascochyta</taxon>
    </lineage>
</organism>
<feature type="transmembrane region" description="Helical" evidence="1">
    <location>
        <begin position="45"/>
        <end position="65"/>
    </location>
</feature>
<dbReference type="EMBL" id="JYNV01000284">
    <property type="protein sequence ID" value="KZM20187.1"/>
    <property type="molecule type" value="Genomic_DNA"/>
</dbReference>
<feature type="transmembrane region" description="Helical" evidence="1">
    <location>
        <begin position="20"/>
        <end position="39"/>
    </location>
</feature>
<evidence type="ECO:0000313" key="2">
    <source>
        <dbReference type="EMBL" id="KZM20187.1"/>
    </source>
</evidence>
<dbReference type="Proteomes" id="UP000076837">
    <property type="component" value="Unassembled WGS sequence"/>
</dbReference>
<keyword evidence="1" id="KW-1133">Transmembrane helix</keyword>
<sequence length="179" mass="20099">MPFLLDFPRDASPRLRGLQICQLGVVSLTAVCTFLAAVIPSKHKAFTFSLLYGLILTSITTSFLINKEQKAAAQGALTKDKYEVPALEDRCWIRDELGRISCVPCVKINTLQSIILWLGMFNWIFLWASLFYSCCMTKLETGQIRLEGEEANITLGHNETANDEAHARCLQSQDPNWQA</sequence>
<reference evidence="2 3" key="1">
    <citation type="journal article" date="2016" name="Sci. Rep.">
        <title>Draft genome sequencing and secretome analysis of fungal phytopathogen Ascochyta rabiei provides insight into the necrotrophic effector repertoire.</title>
        <authorList>
            <person name="Verma S."/>
            <person name="Gazara R.K."/>
            <person name="Nizam S."/>
            <person name="Parween S."/>
            <person name="Chattopadhyay D."/>
            <person name="Verma P.K."/>
        </authorList>
    </citation>
    <scope>NUCLEOTIDE SEQUENCE [LARGE SCALE GENOMIC DNA]</scope>
    <source>
        <strain evidence="2 3">ArDII</strain>
    </source>
</reference>
<gene>
    <name evidence="2" type="ORF">ST47_g8640</name>
</gene>
<dbReference type="AlphaFoldDB" id="A0A162YRN7"/>
<keyword evidence="1" id="KW-0812">Transmembrane</keyword>
<keyword evidence="1" id="KW-0472">Membrane</keyword>
<protein>
    <submittedName>
        <fullName evidence="2">Uncharacterized protein</fullName>
    </submittedName>
</protein>
<feature type="transmembrane region" description="Helical" evidence="1">
    <location>
        <begin position="114"/>
        <end position="132"/>
    </location>
</feature>
<accession>A0A162YRN7</accession>
<keyword evidence="3" id="KW-1185">Reference proteome</keyword>
<evidence type="ECO:0000313" key="3">
    <source>
        <dbReference type="Proteomes" id="UP000076837"/>
    </source>
</evidence>